<keyword evidence="1" id="KW-1133">Transmembrane helix</keyword>
<dbReference type="STRING" id="227941.CCA_00711"/>
<dbReference type="Proteomes" id="UP000002193">
    <property type="component" value="Chromosome"/>
</dbReference>
<keyword evidence="1" id="KW-0472">Membrane</keyword>
<name>Q822H1_CHLCV</name>
<evidence type="ECO:0000313" key="3">
    <source>
        <dbReference type="Proteomes" id="UP000002193"/>
    </source>
</evidence>
<organism evidence="2 3">
    <name type="scientific">Chlamydia caviae (strain ATCC VR-813 / DSM 19441 / 03DC25 / GPIC)</name>
    <name type="common">Chlamydophila caviae</name>
    <dbReference type="NCBI Taxonomy" id="227941"/>
    <lineage>
        <taxon>Bacteria</taxon>
        <taxon>Pseudomonadati</taxon>
        <taxon>Chlamydiota</taxon>
        <taxon>Chlamydiia</taxon>
        <taxon>Chlamydiales</taxon>
        <taxon>Chlamydiaceae</taxon>
        <taxon>Chlamydia/Chlamydophila group</taxon>
        <taxon>Chlamydia</taxon>
    </lineage>
</organism>
<sequence>MHRHTKIPLVPVQAVEPVAALKNEQSQVVCKSNFLNFILEMLRLDRVYKFLSRIGLTRLSAFVYHAMLMFITVVYISISCVLYILCMHNPLEDKRKEHRKSSSY</sequence>
<gene>
    <name evidence="2" type="ordered locus">CCA_00711</name>
</gene>
<keyword evidence="1" id="KW-0812">Transmembrane</keyword>
<evidence type="ECO:0000256" key="1">
    <source>
        <dbReference type="SAM" id="Phobius"/>
    </source>
</evidence>
<accession>Q822H1</accession>
<proteinExistence type="predicted"/>
<dbReference type="AlphaFoldDB" id="Q822H1"/>
<protein>
    <submittedName>
        <fullName evidence="2">Uncharacterized protein</fullName>
    </submittedName>
</protein>
<dbReference type="HOGENOM" id="CLU_169496_0_0_0"/>
<keyword evidence="3" id="KW-1185">Reference proteome</keyword>
<dbReference type="KEGG" id="cca:CCA_00711"/>
<evidence type="ECO:0000313" key="2">
    <source>
        <dbReference type="EMBL" id="AAP05453.1"/>
    </source>
</evidence>
<feature type="transmembrane region" description="Helical" evidence="1">
    <location>
        <begin position="62"/>
        <end position="86"/>
    </location>
</feature>
<reference evidence="2 3" key="1">
    <citation type="journal article" date="2003" name="Nucleic Acids Res.">
        <title>Genome sequence of Chlamydophila caviae (Chlamydia psittaci GPIC): examining the role of niche-specific genes in the evolution of the Chlamydiaceae.</title>
        <authorList>
            <person name="Read T.D."/>
            <person name="Myers G.S.A."/>
            <person name="Brunham R.C."/>
            <person name="Nelson W.C."/>
            <person name="Paulsen I.T."/>
            <person name="Heidelberg J.F."/>
            <person name="Holtzapple E.K."/>
            <person name="Khouri H.M."/>
            <person name="Federova N.B."/>
            <person name="Carty H.A."/>
            <person name="Umayam L.A."/>
            <person name="Haft D.H."/>
            <person name="Peterson J.D."/>
            <person name="Beanan M.J."/>
            <person name="White O."/>
            <person name="Salzberg S.L."/>
            <person name="Hsia R.-C."/>
            <person name="McClarty G."/>
            <person name="Rank R.G."/>
            <person name="Bavoil P.M."/>
            <person name="Fraser C.M."/>
        </authorList>
    </citation>
    <scope>NUCLEOTIDE SEQUENCE [LARGE SCALE GENOMIC DNA]</scope>
    <source>
        <strain evidence="3">ATCC VR-813 / DSM 19441 / 03DC25 / GPIC</strain>
    </source>
</reference>
<dbReference type="EMBL" id="AE015925">
    <property type="protein sequence ID" value="AAP05453.1"/>
    <property type="molecule type" value="Genomic_DNA"/>
</dbReference>